<evidence type="ECO:0000256" key="4">
    <source>
        <dbReference type="ARBA" id="ARBA00022722"/>
    </source>
</evidence>
<dbReference type="GO" id="GO:0004521">
    <property type="term" value="F:RNA endonuclease activity"/>
    <property type="evidence" value="ECO:0007669"/>
    <property type="project" value="UniProtKB-UniRule"/>
</dbReference>
<dbReference type="Pfam" id="PF02130">
    <property type="entry name" value="YbeY"/>
    <property type="match status" value="1"/>
</dbReference>
<dbReference type="HAMAP" id="MF_00009">
    <property type="entry name" value="Endoribonucl_YbeY"/>
    <property type="match status" value="1"/>
</dbReference>
<comment type="cofactor">
    <cofactor evidence="9">
        <name>Zn(2+)</name>
        <dbReference type="ChEBI" id="CHEBI:29105"/>
    </cofactor>
    <text evidence="9">Binds 1 zinc ion.</text>
</comment>
<gene>
    <name evidence="9 10" type="primary">ybeY</name>
    <name evidence="10" type="ORF">CLPU_3c01230</name>
</gene>
<evidence type="ECO:0000256" key="6">
    <source>
        <dbReference type="ARBA" id="ARBA00022759"/>
    </source>
</evidence>
<dbReference type="OrthoDB" id="9807740at2"/>
<dbReference type="Gene3D" id="3.40.390.30">
    <property type="entry name" value="Metalloproteases ('zincins'), catalytic domain"/>
    <property type="match status" value="1"/>
</dbReference>
<dbReference type="GO" id="GO:0004222">
    <property type="term" value="F:metalloendopeptidase activity"/>
    <property type="evidence" value="ECO:0007669"/>
    <property type="project" value="InterPro"/>
</dbReference>
<dbReference type="RefSeq" id="WP_050354339.1">
    <property type="nucleotide sequence ID" value="NZ_LGSS01000003.1"/>
</dbReference>
<keyword evidence="7 9" id="KW-0378">Hydrolase</keyword>
<reference evidence="11" key="1">
    <citation type="submission" date="2015-07" db="EMBL/GenBank/DDBJ databases">
        <title>Draft genome sequence of the purine-degrading Gottschalkia purinilyticum DSM 1384 (formerly Clostridium purinilyticum).</title>
        <authorList>
            <person name="Poehlein A."/>
            <person name="Schiel-Bengelsdorf B."/>
            <person name="Bengelsdorf F.R."/>
            <person name="Daniel R."/>
            <person name="Duerre P."/>
        </authorList>
    </citation>
    <scope>NUCLEOTIDE SEQUENCE [LARGE SCALE GENOMIC DNA]</scope>
    <source>
        <strain evidence="11">DSM 1384</strain>
    </source>
</reference>
<keyword evidence="9" id="KW-0963">Cytoplasm</keyword>
<evidence type="ECO:0000256" key="5">
    <source>
        <dbReference type="ARBA" id="ARBA00022723"/>
    </source>
</evidence>
<keyword evidence="3 9" id="KW-0698">rRNA processing</keyword>
<evidence type="ECO:0000256" key="1">
    <source>
        <dbReference type="ARBA" id="ARBA00010875"/>
    </source>
</evidence>
<evidence type="ECO:0000256" key="2">
    <source>
        <dbReference type="ARBA" id="ARBA00022517"/>
    </source>
</evidence>
<keyword evidence="8 9" id="KW-0862">Zinc</keyword>
<dbReference type="EMBL" id="LGSS01000003">
    <property type="protein sequence ID" value="KNF09345.1"/>
    <property type="molecule type" value="Genomic_DNA"/>
</dbReference>
<keyword evidence="5 9" id="KW-0479">Metal-binding</keyword>
<keyword evidence="11" id="KW-1185">Reference proteome</keyword>
<evidence type="ECO:0000256" key="9">
    <source>
        <dbReference type="HAMAP-Rule" id="MF_00009"/>
    </source>
</evidence>
<dbReference type="PANTHER" id="PTHR46986">
    <property type="entry name" value="ENDORIBONUCLEASE YBEY, CHLOROPLASTIC"/>
    <property type="match status" value="1"/>
</dbReference>
<feature type="binding site" evidence="9">
    <location>
        <position position="129"/>
    </location>
    <ligand>
        <name>Zn(2+)</name>
        <dbReference type="ChEBI" id="CHEBI:29105"/>
        <note>catalytic</note>
    </ligand>
</feature>
<keyword evidence="2 9" id="KW-0690">Ribosome biogenesis</keyword>
<evidence type="ECO:0000313" key="11">
    <source>
        <dbReference type="Proteomes" id="UP000037267"/>
    </source>
</evidence>
<dbReference type="GO" id="GO:0005737">
    <property type="term" value="C:cytoplasm"/>
    <property type="evidence" value="ECO:0007669"/>
    <property type="project" value="UniProtKB-SubCell"/>
</dbReference>
<keyword evidence="4 9" id="KW-0540">Nuclease</keyword>
<comment type="similarity">
    <text evidence="1 9">Belongs to the endoribonuclease YbeY family.</text>
</comment>
<dbReference type="STRING" id="1503.CLPU_3c01230"/>
<dbReference type="NCBIfam" id="TIGR00043">
    <property type="entry name" value="rRNA maturation RNase YbeY"/>
    <property type="match status" value="1"/>
</dbReference>
<protein>
    <recommendedName>
        <fullName evidence="9">Endoribonuclease YbeY</fullName>
        <ecNumber evidence="9">3.1.-.-</ecNumber>
    </recommendedName>
</protein>
<dbReference type="GO" id="GO:0006364">
    <property type="term" value="P:rRNA processing"/>
    <property type="evidence" value="ECO:0007669"/>
    <property type="project" value="UniProtKB-UniRule"/>
</dbReference>
<dbReference type="InterPro" id="IPR023091">
    <property type="entry name" value="MetalPrtase_cat_dom_sf_prd"/>
</dbReference>
<dbReference type="InterPro" id="IPR002036">
    <property type="entry name" value="YbeY"/>
</dbReference>
<dbReference type="Proteomes" id="UP000037267">
    <property type="component" value="Unassembled WGS sequence"/>
</dbReference>
<dbReference type="PATRIC" id="fig|1503.3.peg.1988"/>
<accession>A0A0L0WD44</accession>
<proteinExistence type="inferred from homology"/>
<comment type="caution">
    <text evidence="10">The sequence shown here is derived from an EMBL/GenBank/DDBJ whole genome shotgun (WGS) entry which is preliminary data.</text>
</comment>
<organism evidence="10 11">
    <name type="scientific">Gottschalkia purinilytica</name>
    <name type="common">Clostridium purinilyticum</name>
    <dbReference type="NCBI Taxonomy" id="1503"/>
    <lineage>
        <taxon>Bacteria</taxon>
        <taxon>Bacillati</taxon>
        <taxon>Bacillota</taxon>
        <taxon>Tissierellia</taxon>
        <taxon>Tissierellales</taxon>
        <taxon>Gottschalkiaceae</taxon>
        <taxon>Gottschalkia</taxon>
    </lineage>
</organism>
<evidence type="ECO:0000256" key="8">
    <source>
        <dbReference type="ARBA" id="ARBA00022833"/>
    </source>
</evidence>
<feature type="binding site" evidence="9">
    <location>
        <position position="135"/>
    </location>
    <ligand>
        <name>Zn(2+)</name>
        <dbReference type="ChEBI" id="CHEBI:29105"/>
        <note>catalytic</note>
    </ligand>
</feature>
<dbReference type="PANTHER" id="PTHR46986:SF1">
    <property type="entry name" value="ENDORIBONUCLEASE YBEY, CHLOROPLASTIC"/>
    <property type="match status" value="1"/>
</dbReference>
<evidence type="ECO:0000256" key="7">
    <source>
        <dbReference type="ARBA" id="ARBA00022801"/>
    </source>
</evidence>
<dbReference type="AlphaFoldDB" id="A0A0L0WD44"/>
<sequence>MEILINNEQDKVNMPENMIDILKDVVCECLTLENKDTNYEVSITFVDNDRIRELNRDYRNIDKPTDVLSFPMYDDISEEEMFDVCDEINSELLLGDIVISLETALVQSEEFGHSLDREIAYLTAHSMFHLLGYDHMEETEKLKMREKEKEIMKRLKIFRN</sequence>
<evidence type="ECO:0000256" key="3">
    <source>
        <dbReference type="ARBA" id="ARBA00022552"/>
    </source>
</evidence>
<dbReference type="GO" id="GO:0008270">
    <property type="term" value="F:zinc ion binding"/>
    <property type="evidence" value="ECO:0007669"/>
    <property type="project" value="UniProtKB-UniRule"/>
</dbReference>
<dbReference type="SUPFAM" id="SSF55486">
    <property type="entry name" value="Metalloproteases ('zincins'), catalytic domain"/>
    <property type="match status" value="1"/>
</dbReference>
<feature type="binding site" evidence="9">
    <location>
        <position position="125"/>
    </location>
    <ligand>
        <name>Zn(2+)</name>
        <dbReference type="ChEBI" id="CHEBI:29105"/>
        <note>catalytic</note>
    </ligand>
</feature>
<keyword evidence="6 9" id="KW-0255">Endonuclease</keyword>
<name>A0A0L0WD44_GOTPU</name>
<comment type="subcellular location">
    <subcellularLocation>
        <location evidence="9">Cytoplasm</location>
    </subcellularLocation>
</comment>
<comment type="function">
    <text evidence="9">Single strand-specific metallo-endoribonuclease involved in late-stage 70S ribosome quality control and in maturation of the 3' terminus of the 16S rRNA.</text>
</comment>
<dbReference type="EC" id="3.1.-.-" evidence="9"/>
<evidence type="ECO:0000313" key="10">
    <source>
        <dbReference type="EMBL" id="KNF09345.1"/>
    </source>
</evidence>